<feature type="compositionally biased region" description="Low complexity" evidence="5">
    <location>
        <begin position="1"/>
        <end position="12"/>
    </location>
</feature>
<dbReference type="InParanoid" id="A0A0D2VIA7"/>
<dbReference type="InterPro" id="IPR021771">
    <property type="entry name" value="Triacylglycerol_lipase_N"/>
</dbReference>
<evidence type="ECO:0000259" key="7">
    <source>
        <dbReference type="PROSITE" id="PS51635"/>
    </source>
</evidence>
<keyword evidence="6" id="KW-0812">Transmembrane</keyword>
<dbReference type="PhylomeDB" id="A0A0D2VIA7"/>
<dbReference type="PANTHER" id="PTHR14226">
    <property type="entry name" value="NEUROPATHY TARGET ESTERASE/SWISS CHEESE D.MELANOGASTER"/>
    <property type="match status" value="1"/>
</dbReference>
<dbReference type="PROSITE" id="PS51635">
    <property type="entry name" value="PNPLA"/>
    <property type="match status" value="1"/>
</dbReference>
<comment type="caution">
    <text evidence="4">Lacks conserved residue(s) required for the propagation of feature annotation.</text>
</comment>
<feature type="transmembrane region" description="Helical" evidence="6">
    <location>
        <begin position="145"/>
        <end position="166"/>
    </location>
</feature>
<organism evidence="8 9">
    <name type="scientific">Capsaspora owczarzaki (strain ATCC 30864)</name>
    <dbReference type="NCBI Taxonomy" id="595528"/>
    <lineage>
        <taxon>Eukaryota</taxon>
        <taxon>Filasterea</taxon>
        <taxon>Capsaspora</taxon>
    </lineage>
</organism>
<accession>A0A0D2VIA7</accession>
<proteinExistence type="predicted"/>
<name>A0A0D2VIA7_CAPO3</name>
<dbReference type="Pfam" id="PF01734">
    <property type="entry name" value="Patatin"/>
    <property type="match status" value="1"/>
</dbReference>
<dbReference type="OrthoDB" id="10049244at2759"/>
<feature type="short sequence motif" description="GXSXG" evidence="4">
    <location>
        <begin position="361"/>
        <end position="365"/>
    </location>
</feature>
<dbReference type="Pfam" id="PF11815">
    <property type="entry name" value="DUF3336"/>
    <property type="match status" value="1"/>
</dbReference>
<feature type="active site" description="Nucleophile" evidence="4">
    <location>
        <position position="363"/>
    </location>
</feature>
<dbReference type="Proteomes" id="UP000008743">
    <property type="component" value="Unassembled WGS sequence"/>
</dbReference>
<dbReference type="AlphaFoldDB" id="A0A0D2VIA7"/>
<keyword evidence="3 4" id="KW-0443">Lipid metabolism</keyword>
<dbReference type="FunCoup" id="A0A0D2VIA7">
    <property type="interactions" value="56"/>
</dbReference>
<feature type="region of interest" description="Disordered" evidence="5">
    <location>
        <begin position="1"/>
        <end position="135"/>
    </location>
</feature>
<keyword evidence="2 4" id="KW-0442">Lipid degradation</keyword>
<dbReference type="PANTHER" id="PTHR14226:SF10">
    <property type="entry name" value="TRIACYLGLYCEROL LIPASE 4-RELATED"/>
    <property type="match status" value="1"/>
</dbReference>
<dbReference type="RefSeq" id="XP_011270048.1">
    <property type="nucleotide sequence ID" value="XM_011271746.1"/>
</dbReference>
<protein>
    <recommendedName>
        <fullName evidence="7">PNPLA domain-containing protein</fullName>
    </recommendedName>
</protein>
<keyword evidence="1 4" id="KW-0378">Hydrolase</keyword>
<sequence length="695" mass="76885">MAAAASSSSFSSLWTQLSEQVPRWPAALTFRRTTTTTTTTTTADPTRTTTTTTTAAQGAAVADAAGAAGPSSLPRAAAAAAASDASARHAQQPPTHTEAAATAHNATSSNSSSRGTRGRDSHPPRHHHHRLNEPRRGFRATLARLDAVQLVLHLAQVLLALLRWVFFIGVRTPLRSVLAWIRPPNHRARVLFQEAMKQSASFAEWHAIAAEYDKLEGNDAWTISDHSSALFDVHIVRIRLGQLRAARLSGDLQQMVFLLRAGLQRNYGGIDNPELFTQSFVGTKQLIQEYNDEMVKQLLDICEAQHPSFDYITKERFFHDARQAFGRSALLLSGGASLGMIHFGVVKTLFQFNLLPRIISGGSIGAIVAAFLGTHTDAELPGFFEPNAINFRAFDRLGHGSARRKITRLLTQGVLMDASKLEDFVRSNIGDVTFQEAYRRTGRVINITVASTTRHEMPRLLNYLTAPNVCIWSAATASCASPFLYAPADLQAKNQNGDIVLWNPSSHKWGDGTLENDLPMARLSELFNVNQFIVSQVNPHVVPFMRSTKKSFSSSVWREWGKAILLSEIKHRVIQLVELGLFPKMFQPMLTQRYEGDITIVPDLGLLDLAKVLGNPNEKDLQHYLRLGERCTWPYIPIIQNRLQVELTLDACLQQVRAERKGLAGQLVGDVRHRNAASHSGLPVHPRVLARRPTM</sequence>
<dbReference type="InterPro" id="IPR016035">
    <property type="entry name" value="Acyl_Trfase/lysoPLipase"/>
</dbReference>
<keyword evidence="6" id="KW-1133">Transmembrane helix</keyword>
<keyword evidence="6" id="KW-0472">Membrane</keyword>
<reference evidence="9" key="1">
    <citation type="submission" date="2011-02" db="EMBL/GenBank/DDBJ databases">
        <title>The Genome Sequence of Capsaspora owczarzaki ATCC 30864.</title>
        <authorList>
            <person name="Russ C."/>
            <person name="Cuomo C."/>
            <person name="Burger G."/>
            <person name="Gray M.W."/>
            <person name="Holland P.W.H."/>
            <person name="King N."/>
            <person name="Lang F.B.F."/>
            <person name="Roger A.J."/>
            <person name="Ruiz-Trillo I."/>
            <person name="Young S.K."/>
            <person name="Zeng Q."/>
            <person name="Gargeya S."/>
            <person name="Alvarado L."/>
            <person name="Berlin A."/>
            <person name="Chapman S.B."/>
            <person name="Chen Z."/>
            <person name="Freedman E."/>
            <person name="Gellesch M."/>
            <person name="Goldberg J."/>
            <person name="Griggs A."/>
            <person name="Gujja S."/>
            <person name="Heilman E."/>
            <person name="Heiman D."/>
            <person name="Howarth C."/>
            <person name="Mehta T."/>
            <person name="Neiman D."/>
            <person name="Pearson M."/>
            <person name="Roberts A."/>
            <person name="Saif S."/>
            <person name="Shea T."/>
            <person name="Shenoy N."/>
            <person name="Sisk P."/>
            <person name="Stolte C."/>
            <person name="Sykes S."/>
            <person name="White J."/>
            <person name="Yandava C."/>
            <person name="Haas B."/>
            <person name="Nusbaum C."/>
            <person name="Birren B."/>
        </authorList>
    </citation>
    <scope>NUCLEOTIDE SEQUENCE</scope>
    <source>
        <strain evidence="9">ATCC 30864</strain>
    </source>
</reference>
<evidence type="ECO:0000256" key="6">
    <source>
        <dbReference type="SAM" id="Phobius"/>
    </source>
</evidence>
<dbReference type="EMBL" id="KE346360">
    <property type="protein sequence ID" value="KJE89682.1"/>
    <property type="molecule type" value="Genomic_DNA"/>
</dbReference>
<evidence type="ECO:0000256" key="3">
    <source>
        <dbReference type="ARBA" id="ARBA00023098"/>
    </source>
</evidence>
<evidence type="ECO:0000256" key="4">
    <source>
        <dbReference type="PROSITE-ProRule" id="PRU01161"/>
    </source>
</evidence>
<dbReference type="GO" id="GO:0004806">
    <property type="term" value="F:triacylglycerol lipase activity"/>
    <property type="evidence" value="ECO:0007669"/>
    <property type="project" value="InterPro"/>
</dbReference>
<dbReference type="GO" id="GO:0016042">
    <property type="term" value="P:lipid catabolic process"/>
    <property type="evidence" value="ECO:0007669"/>
    <property type="project" value="UniProtKB-UniRule"/>
</dbReference>
<feature type="active site" description="Proton acceptor" evidence="4">
    <location>
        <position position="511"/>
    </location>
</feature>
<evidence type="ECO:0000256" key="1">
    <source>
        <dbReference type="ARBA" id="ARBA00022801"/>
    </source>
</evidence>
<dbReference type="InterPro" id="IPR050301">
    <property type="entry name" value="NTE"/>
</dbReference>
<keyword evidence="9" id="KW-1185">Reference proteome</keyword>
<dbReference type="eggNOG" id="KOG2214">
    <property type="taxonomic scope" value="Eukaryota"/>
</dbReference>
<dbReference type="Gene3D" id="3.40.1090.10">
    <property type="entry name" value="Cytosolic phospholipase A2 catalytic domain"/>
    <property type="match status" value="2"/>
</dbReference>
<feature type="compositionally biased region" description="Low complexity" evidence="5">
    <location>
        <begin position="25"/>
        <end position="85"/>
    </location>
</feature>
<evidence type="ECO:0000256" key="5">
    <source>
        <dbReference type="SAM" id="MobiDB-lite"/>
    </source>
</evidence>
<evidence type="ECO:0000313" key="8">
    <source>
        <dbReference type="EMBL" id="KJE89682.1"/>
    </source>
</evidence>
<gene>
    <name evidence="8" type="ORF">CAOG_008476</name>
</gene>
<evidence type="ECO:0000256" key="2">
    <source>
        <dbReference type="ARBA" id="ARBA00022963"/>
    </source>
</evidence>
<evidence type="ECO:0000313" key="9">
    <source>
        <dbReference type="Proteomes" id="UP000008743"/>
    </source>
</evidence>
<feature type="compositionally biased region" description="Low complexity" evidence="5">
    <location>
        <begin position="95"/>
        <end position="115"/>
    </location>
</feature>
<dbReference type="SUPFAM" id="SSF52151">
    <property type="entry name" value="FabD/lysophospholipase-like"/>
    <property type="match status" value="1"/>
</dbReference>
<dbReference type="InterPro" id="IPR002641">
    <property type="entry name" value="PNPLA_dom"/>
</dbReference>
<feature type="domain" description="PNPLA" evidence="7">
    <location>
        <begin position="330"/>
        <end position="524"/>
    </location>
</feature>
<dbReference type="STRING" id="595528.A0A0D2VIA7"/>